<protein>
    <submittedName>
        <fullName evidence="2">M28 family peptidase</fullName>
    </submittedName>
</protein>
<reference evidence="2 3" key="1">
    <citation type="submission" date="2023-03" db="EMBL/GenBank/DDBJ databases">
        <title>Altererythrobacter sp. CAU 1644 isolated from sand.</title>
        <authorList>
            <person name="Kim W."/>
        </authorList>
    </citation>
    <scope>NUCLEOTIDE SEQUENCE [LARGE SCALE GENOMIC DNA]</scope>
    <source>
        <strain evidence="2 3">CAU 1644</strain>
    </source>
</reference>
<dbReference type="PANTHER" id="PTHR12147:SF26">
    <property type="entry name" value="PEPTIDASE M28 DOMAIN-CONTAINING PROTEIN"/>
    <property type="match status" value="1"/>
</dbReference>
<name>A0ABY8FQE0_9SPHN</name>
<evidence type="ECO:0000313" key="3">
    <source>
        <dbReference type="Proteomes" id="UP001215827"/>
    </source>
</evidence>
<dbReference type="RefSeq" id="WP_278015992.1">
    <property type="nucleotide sequence ID" value="NZ_CP121106.1"/>
</dbReference>
<organism evidence="2 3">
    <name type="scientific">Altererythrobacter arenosus</name>
    <dbReference type="NCBI Taxonomy" id="3032592"/>
    <lineage>
        <taxon>Bacteria</taxon>
        <taxon>Pseudomonadati</taxon>
        <taxon>Pseudomonadota</taxon>
        <taxon>Alphaproteobacteria</taxon>
        <taxon>Sphingomonadales</taxon>
        <taxon>Erythrobacteraceae</taxon>
        <taxon>Altererythrobacter</taxon>
    </lineage>
</organism>
<feature type="domain" description="Peptidase M28" evidence="1">
    <location>
        <begin position="221"/>
        <end position="420"/>
    </location>
</feature>
<dbReference type="Gene3D" id="3.40.630.10">
    <property type="entry name" value="Zn peptidases"/>
    <property type="match status" value="1"/>
</dbReference>
<dbReference type="PANTHER" id="PTHR12147">
    <property type="entry name" value="METALLOPEPTIDASE M28 FAMILY MEMBER"/>
    <property type="match status" value="1"/>
</dbReference>
<accession>A0ABY8FQE0</accession>
<dbReference type="EMBL" id="CP121106">
    <property type="protein sequence ID" value="WFL77234.1"/>
    <property type="molecule type" value="Genomic_DNA"/>
</dbReference>
<evidence type="ECO:0000313" key="2">
    <source>
        <dbReference type="EMBL" id="WFL77234.1"/>
    </source>
</evidence>
<sequence length="446" mass="48287">MQILASEEYGGREPGTPGGRLTEQYLIDELGSYGFQPAAPGGGWRQNFGLVRYSPGPAVLSMQGPKARFSLSGEGLLLKYSAPRVRLEDRGAVFVGSAEGLEEGSLSGQIALVRPLAYQDFTNELRDAEPAVIVALFEDEESFAESKERMGKGRFDLVGGESSRQGILLVSPEKTREFTETIGKSLDEMTQLTQLYKGPYLVDEKAGLVADLQGENRETANIVGVLPGKVRGSGVVMLMSHWDHLGICRPDDPIDPLCNGAIDNASGVGMMLETARRVAVAGPLDRDLYVIGLTSEEMGLLGAQVLADDPPAPLLSVVAAFNMDSMAIAPRGSTISVVGGGLTPLDAGIREVAAALGRKVELDVDNEQFVQRQDGWIFLSRDVPTVVVSSWMGDKKRFDDFMATRYHKPSDEWRPDLELGGATEDIFLHVELLRYFGNEATYRLGG</sequence>
<gene>
    <name evidence="2" type="ORF">P7228_14770</name>
</gene>
<dbReference type="SUPFAM" id="SSF53187">
    <property type="entry name" value="Zn-dependent exopeptidases"/>
    <property type="match status" value="1"/>
</dbReference>
<dbReference type="InterPro" id="IPR045175">
    <property type="entry name" value="M28_fam"/>
</dbReference>
<dbReference type="InterPro" id="IPR007484">
    <property type="entry name" value="Peptidase_M28"/>
</dbReference>
<dbReference type="Proteomes" id="UP001215827">
    <property type="component" value="Chromosome"/>
</dbReference>
<dbReference type="Pfam" id="PF04389">
    <property type="entry name" value="Peptidase_M28"/>
    <property type="match status" value="1"/>
</dbReference>
<proteinExistence type="predicted"/>
<keyword evidence="3" id="KW-1185">Reference proteome</keyword>
<evidence type="ECO:0000259" key="1">
    <source>
        <dbReference type="Pfam" id="PF04389"/>
    </source>
</evidence>